<dbReference type="SUPFAM" id="SSF48452">
    <property type="entry name" value="TPR-like"/>
    <property type="match status" value="1"/>
</dbReference>
<dbReference type="InterPro" id="IPR011990">
    <property type="entry name" value="TPR-like_helical_dom_sf"/>
</dbReference>
<dbReference type="EMBL" id="QEKO01000001">
    <property type="protein sequence ID" value="PVY68842.1"/>
    <property type="molecule type" value="Genomic_DNA"/>
</dbReference>
<dbReference type="Gene3D" id="1.25.40.10">
    <property type="entry name" value="Tetratricopeptide repeat domain"/>
    <property type="match status" value="1"/>
</dbReference>
<keyword evidence="2" id="KW-1185">Reference proteome</keyword>
<dbReference type="RefSeq" id="WP_116517816.1">
    <property type="nucleotide sequence ID" value="NZ_JACCEX010000001.1"/>
</dbReference>
<reference evidence="1 2" key="1">
    <citation type="submission" date="2018-04" db="EMBL/GenBank/DDBJ databases">
        <title>Genomic Encyclopedia of Type Strains, Phase IV (KMG-IV): sequencing the most valuable type-strain genomes for metagenomic binning, comparative biology and taxonomic classification.</title>
        <authorList>
            <person name="Goeker M."/>
        </authorList>
    </citation>
    <scope>NUCLEOTIDE SEQUENCE [LARGE SCALE GENOMIC DNA]</scope>
    <source>
        <strain evidence="1 2">DSM 10065</strain>
    </source>
</reference>
<dbReference type="InterPro" id="IPR010323">
    <property type="entry name" value="DUF924"/>
</dbReference>
<dbReference type="Proteomes" id="UP000246145">
    <property type="component" value="Unassembled WGS sequence"/>
</dbReference>
<protein>
    <submittedName>
        <fullName evidence="1">Uncharacterized protein (DUF924 family)</fullName>
    </submittedName>
</protein>
<gene>
    <name evidence="1" type="ORF">C7440_1256</name>
</gene>
<organism evidence="1 2">
    <name type="scientific">Pusillimonas noertemannii</name>
    <dbReference type="NCBI Taxonomy" id="305977"/>
    <lineage>
        <taxon>Bacteria</taxon>
        <taxon>Pseudomonadati</taxon>
        <taxon>Pseudomonadota</taxon>
        <taxon>Betaproteobacteria</taxon>
        <taxon>Burkholderiales</taxon>
        <taxon>Alcaligenaceae</taxon>
        <taxon>Pusillimonas</taxon>
    </lineage>
</organism>
<sequence>MDAARSETRFPQAQEVIEFWRQAGPAKWFAKDTEFDKEFLKRFGELHFAAARRELEAWCQQPESALALVILLDQLPRNAFRGTGHMFATDPLAKLYAQRLLDAGFIMKLDPPLRVFAFLPFTHSENLADQELSLRMYREHAADSLSWGIEHLDIVKRFGRFPHRNASLARETTPEEQAYLDGGGFAG</sequence>
<dbReference type="Pfam" id="PF06041">
    <property type="entry name" value="DUF924"/>
    <property type="match status" value="1"/>
</dbReference>
<accession>A0A2U1CSF9</accession>
<dbReference type="OrthoDB" id="7593450at2"/>
<comment type="caution">
    <text evidence="1">The sequence shown here is derived from an EMBL/GenBank/DDBJ whole genome shotgun (WGS) entry which is preliminary data.</text>
</comment>
<name>A0A2U1CSF9_9BURK</name>
<dbReference type="Gene3D" id="1.20.58.320">
    <property type="entry name" value="TPR-like"/>
    <property type="match status" value="1"/>
</dbReference>
<proteinExistence type="predicted"/>
<evidence type="ECO:0000313" key="2">
    <source>
        <dbReference type="Proteomes" id="UP000246145"/>
    </source>
</evidence>
<evidence type="ECO:0000313" key="1">
    <source>
        <dbReference type="EMBL" id="PVY68842.1"/>
    </source>
</evidence>
<dbReference type="STRING" id="1231391.GCA_000308195_03003"/>
<dbReference type="AlphaFoldDB" id="A0A2U1CSF9"/>